<proteinExistence type="predicted"/>
<accession>A0ABU5ZZZ4</accession>
<keyword evidence="5" id="KW-1185">Reference proteome</keyword>
<keyword evidence="1 4" id="KW-0489">Methyltransferase</keyword>
<dbReference type="EMBL" id="JAYKLX010000009">
    <property type="protein sequence ID" value="MEB3347453.1"/>
    <property type="molecule type" value="Genomic_DNA"/>
</dbReference>
<name>A0ABU5ZZZ4_9FLAO</name>
<evidence type="ECO:0000256" key="2">
    <source>
        <dbReference type="ARBA" id="ARBA00022679"/>
    </source>
</evidence>
<evidence type="ECO:0000313" key="5">
    <source>
        <dbReference type="Proteomes" id="UP001327027"/>
    </source>
</evidence>
<sequence>MIISPLNGPGKTTKTPITYYGGKQVLTKLILSLIPEHNLYCEPFVGGGAVFFAKEQSSAEVINDLNGNVVNFYQVCKQNFSKLNTLIQATPHSRKLHKEAAAILKGEDEKDKIKRAWAFWVQTNMSFSARIFGGYAYEKKTNGVSKTIFNKKRAFTNEICDRLDLVDIECNDALTVIKSRDTKDTFFYVDPPYFNSDMGHYKGYTEKDFIELLELLSKIKGKFLLSSYPSEVLDTYKKKHKWDQHAIEKKVAVTKQTNKKKTEVLTANYNIEKKISNLSGIPELDRMMIRSRALKLRLQN</sequence>
<gene>
    <name evidence="4" type="ORF">U6A24_18400</name>
</gene>
<dbReference type="Pfam" id="PF02086">
    <property type="entry name" value="MethyltransfD12"/>
    <property type="match status" value="1"/>
</dbReference>
<dbReference type="PANTHER" id="PTHR30481:SF4">
    <property type="entry name" value="SITE-SPECIFIC DNA-METHYLTRANSFERASE (ADENINE-SPECIFIC)"/>
    <property type="match status" value="1"/>
</dbReference>
<dbReference type="PIRSF" id="PIRSF000398">
    <property type="entry name" value="M_m6A_EcoRV"/>
    <property type="match status" value="1"/>
</dbReference>
<dbReference type="Proteomes" id="UP001327027">
    <property type="component" value="Unassembled WGS sequence"/>
</dbReference>
<dbReference type="RefSeq" id="WP_324181479.1">
    <property type="nucleotide sequence ID" value="NZ_BAABAW010000014.1"/>
</dbReference>
<dbReference type="SUPFAM" id="SSF53335">
    <property type="entry name" value="S-adenosyl-L-methionine-dependent methyltransferases"/>
    <property type="match status" value="1"/>
</dbReference>
<dbReference type="PANTHER" id="PTHR30481">
    <property type="entry name" value="DNA ADENINE METHYLASE"/>
    <property type="match status" value="1"/>
</dbReference>
<evidence type="ECO:0000256" key="1">
    <source>
        <dbReference type="ARBA" id="ARBA00022603"/>
    </source>
</evidence>
<dbReference type="InterPro" id="IPR012263">
    <property type="entry name" value="M_m6A_EcoRV"/>
</dbReference>
<evidence type="ECO:0000313" key="4">
    <source>
        <dbReference type="EMBL" id="MEB3347453.1"/>
    </source>
</evidence>
<evidence type="ECO:0000256" key="3">
    <source>
        <dbReference type="ARBA" id="ARBA00022691"/>
    </source>
</evidence>
<dbReference type="GO" id="GO:0008168">
    <property type="term" value="F:methyltransferase activity"/>
    <property type="evidence" value="ECO:0007669"/>
    <property type="project" value="UniProtKB-KW"/>
</dbReference>
<dbReference type="Gene3D" id="3.40.50.150">
    <property type="entry name" value="Vaccinia Virus protein VP39"/>
    <property type="match status" value="2"/>
</dbReference>
<keyword evidence="2" id="KW-0808">Transferase</keyword>
<reference evidence="4 5" key="1">
    <citation type="journal article" date="2013" name="Int. J. Syst. Evol. Microbiol.">
        <title>Aquimarina gracilis sp. nov., isolated from the gut microflora of a mussel, Mytilus coruscus, and emended description of Aquimarina spongiae.</title>
        <authorList>
            <person name="Park S.C."/>
            <person name="Choe H.N."/>
            <person name="Baik K.S."/>
            <person name="Seong C.N."/>
        </authorList>
    </citation>
    <scope>NUCLEOTIDE SEQUENCE [LARGE SCALE GENOMIC DNA]</scope>
    <source>
        <strain evidence="4 5">PSC32</strain>
    </source>
</reference>
<dbReference type="InterPro" id="IPR029063">
    <property type="entry name" value="SAM-dependent_MTases_sf"/>
</dbReference>
<keyword evidence="3" id="KW-0949">S-adenosyl-L-methionine</keyword>
<comment type="caution">
    <text evidence="4">The sequence shown here is derived from an EMBL/GenBank/DDBJ whole genome shotgun (WGS) entry which is preliminary data.</text>
</comment>
<dbReference type="InterPro" id="IPR012327">
    <property type="entry name" value="MeTrfase_D12"/>
</dbReference>
<dbReference type="PRINTS" id="PR00505">
    <property type="entry name" value="D12N6MTFRASE"/>
</dbReference>
<organism evidence="4 5">
    <name type="scientific">Aquimarina gracilis</name>
    <dbReference type="NCBI Taxonomy" id="874422"/>
    <lineage>
        <taxon>Bacteria</taxon>
        <taxon>Pseudomonadati</taxon>
        <taxon>Bacteroidota</taxon>
        <taxon>Flavobacteriia</taxon>
        <taxon>Flavobacteriales</taxon>
        <taxon>Flavobacteriaceae</taxon>
        <taxon>Aquimarina</taxon>
    </lineage>
</organism>
<protein>
    <submittedName>
        <fullName evidence="4">DNA adenine methylase</fullName>
    </submittedName>
</protein>
<dbReference type="GO" id="GO:0032259">
    <property type="term" value="P:methylation"/>
    <property type="evidence" value="ECO:0007669"/>
    <property type="project" value="UniProtKB-KW"/>
</dbReference>